<dbReference type="Pfam" id="PF13920">
    <property type="entry name" value="zf-C3HC4_3"/>
    <property type="match status" value="1"/>
</dbReference>
<dbReference type="InterPro" id="IPR047126">
    <property type="entry name" value="RNF141-like"/>
</dbReference>
<reference evidence="5" key="2">
    <citation type="submission" date="2024-04" db="EMBL/GenBank/DDBJ databases">
        <authorList>
            <person name="Chen Y."/>
            <person name="Shah S."/>
            <person name="Dougan E. K."/>
            <person name="Thang M."/>
            <person name="Chan C."/>
        </authorList>
    </citation>
    <scope>NUCLEOTIDE SEQUENCE [LARGE SCALE GENOMIC DNA]</scope>
</reference>
<accession>A0A9P1FY97</accession>
<evidence type="ECO:0000313" key="5">
    <source>
        <dbReference type="EMBL" id="CAL1145946.1"/>
    </source>
</evidence>
<evidence type="ECO:0000256" key="1">
    <source>
        <dbReference type="PROSITE-ProRule" id="PRU00175"/>
    </source>
</evidence>
<evidence type="ECO:0000313" key="4">
    <source>
        <dbReference type="EMBL" id="CAI3992571.1"/>
    </source>
</evidence>
<feature type="domain" description="RING-type" evidence="3">
    <location>
        <begin position="136"/>
        <end position="174"/>
    </location>
</feature>
<keyword evidence="1" id="KW-0863">Zinc-finger</keyword>
<feature type="region of interest" description="Disordered" evidence="2">
    <location>
        <begin position="1"/>
        <end position="23"/>
    </location>
</feature>
<keyword evidence="1" id="KW-0479">Metal-binding</keyword>
<evidence type="ECO:0000313" key="6">
    <source>
        <dbReference type="EMBL" id="CAL4779883.1"/>
    </source>
</evidence>
<comment type="caution">
    <text evidence="4">The sequence shown here is derived from an EMBL/GenBank/DDBJ whole genome shotgun (WGS) entry which is preliminary data.</text>
</comment>
<name>A0A9P1FY97_9DINO</name>
<feature type="compositionally biased region" description="Basic and acidic residues" evidence="2">
    <location>
        <begin position="9"/>
        <end position="23"/>
    </location>
</feature>
<dbReference type="Proteomes" id="UP001152797">
    <property type="component" value="Unassembled WGS sequence"/>
</dbReference>
<evidence type="ECO:0000259" key="3">
    <source>
        <dbReference type="PROSITE" id="PS50089"/>
    </source>
</evidence>
<keyword evidence="7" id="KW-1185">Reference proteome</keyword>
<dbReference type="OrthoDB" id="6489785at2759"/>
<evidence type="ECO:0000256" key="2">
    <source>
        <dbReference type="SAM" id="MobiDB-lite"/>
    </source>
</evidence>
<dbReference type="SMART" id="SM00184">
    <property type="entry name" value="RING"/>
    <property type="match status" value="1"/>
</dbReference>
<dbReference type="PROSITE" id="PS50089">
    <property type="entry name" value="ZF_RING_2"/>
    <property type="match status" value="1"/>
</dbReference>
<proteinExistence type="predicted"/>
<dbReference type="InterPro" id="IPR013083">
    <property type="entry name" value="Znf_RING/FYVE/PHD"/>
</dbReference>
<evidence type="ECO:0000313" key="7">
    <source>
        <dbReference type="Proteomes" id="UP001152797"/>
    </source>
</evidence>
<dbReference type="EMBL" id="CAMXCT010001730">
    <property type="protein sequence ID" value="CAI3992571.1"/>
    <property type="molecule type" value="Genomic_DNA"/>
</dbReference>
<dbReference type="SUPFAM" id="SSF57850">
    <property type="entry name" value="RING/U-box"/>
    <property type="match status" value="1"/>
</dbReference>
<dbReference type="InterPro" id="IPR001841">
    <property type="entry name" value="Znf_RING"/>
</dbReference>
<gene>
    <name evidence="4" type="ORF">C1SCF055_LOCUS19390</name>
</gene>
<dbReference type="EMBL" id="CAMXCT020001730">
    <property type="protein sequence ID" value="CAL1145946.1"/>
    <property type="molecule type" value="Genomic_DNA"/>
</dbReference>
<keyword evidence="1" id="KW-0862">Zinc</keyword>
<reference evidence="4" key="1">
    <citation type="submission" date="2022-10" db="EMBL/GenBank/DDBJ databases">
        <authorList>
            <person name="Chen Y."/>
            <person name="Dougan E. K."/>
            <person name="Chan C."/>
            <person name="Rhodes N."/>
            <person name="Thang M."/>
        </authorList>
    </citation>
    <scope>NUCLEOTIDE SEQUENCE</scope>
</reference>
<dbReference type="Gene3D" id="3.30.40.10">
    <property type="entry name" value="Zinc/RING finger domain, C3HC4 (zinc finger)"/>
    <property type="match status" value="1"/>
</dbReference>
<protein>
    <submittedName>
        <fullName evidence="6">ERAD-associated E3 ubiquitin-protein ligase DOA10</fullName>
    </submittedName>
</protein>
<organism evidence="4">
    <name type="scientific">Cladocopium goreaui</name>
    <dbReference type="NCBI Taxonomy" id="2562237"/>
    <lineage>
        <taxon>Eukaryota</taxon>
        <taxon>Sar</taxon>
        <taxon>Alveolata</taxon>
        <taxon>Dinophyceae</taxon>
        <taxon>Suessiales</taxon>
        <taxon>Symbiodiniaceae</taxon>
        <taxon>Cladocopium</taxon>
    </lineage>
</organism>
<sequence>MSFAQRLAKKADEFEARKKAEEQKRDAEEAAKIHAWAAKELDLIKDQCDKASEKGLYGISIAAHMYIARRLANADLAKRLLLQNLKGLGFSKILVPDFSHSSTILRIEISWKDVSRVSRISPEPPAKRLKGHTGTCQVCEERGSMVVLVPCGHVLCRDCRDSQAKRNQNCPFCRQHVTCATDGLFFN</sequence>
<dbReference type="PANTHER" id="PTHR12109">
    <property type="entry name" value="RING FINGER PROTEIN 141-RELATED"/>
    <property type="match status" value="1"/>
</dbReference>
<dbReference type="EMBL" id="CAMXCT030001730">
    <property type="protein sequence ID" value="CAL4779883.1"/>
    <property type="molecule type" value="Genomic_DNA"/>
</dbReference>
<dbReference type="GO" id="GO:0008270">
    <property type="term" value="F:zinc ion binding"/>
    <property type="evidence" value="ECO:0007669"/>
    <property type="project" value="UniProtKB-KW"/>
</dbReference>
<dbReference type="AlphaFoldDB" id="A0A9P1FY97"/>